<organism evidence="4 5">
    <name type="scientific">Cyphellophora attinorum</name>
    <dbReference type="NCBI Taxonomy" id="1664694"/>
    <lineage>
        <taxon>Eukaryota</taxon>
        <taxon>Fungi</taxon>
        <taxon>Dikarya</taxon>
        <taxon>Ascomycota</taxon>
        <taxon>Pezizomycotina</taxon>
        <taxon>Eurotiomycetes</taxon>
        <taxon>Chaetothyriomycetidae</taxon>
        <taxon>Chaetothyriales</taxon>
        <taxon>Cyphellophoraceae</taxon>
        <taxon>Cyphellophora</taxon>
    </lineage>
</organism>
<dbReference type="EMBL" id="LFJN01000008">
    <property type="protein sequence ID" value="KPI41788.1"/>
    <property type="molecule type" value="Genomic_DNA"/>
</dbReference>
<dbReference type="GO" id="GO:0003677">
    <property type="term" value="F:DNA binding"/>
    <property type="evidence" value="ECO:0007669"/>
    <property type="project" value="InterPro"/>
</dbReference>
<dbReference type="Pfam" id="PF04082">
    <property type="entry name" value="Fungal_trans"/>
    <property type="match status" value="1"/>
</dbReference>
<dbReference type="VEuPathDB" id="FungiDB:AB675_5388"/>
<comment type="caution">
    <text evidence="4">The sequence shown here is derived from an EMBL/GenBank/DDBJ whole genome shotgun (WGS) entry which is preliminary data.</text>
</comment>
<dbReference type="GO" id="GO:0006351">
    <property type="term" value="P:DNA-templated transcription"/>
    <property type="evidence" value="ECO:0007669"/>
    <property type="project" value="InterPro"/>
</dbReference>
<dbReference type="OrthoDB" id="4320670at2759"/>
<sequence>MSLAKGVFVTITLSVEARLARIEARLDNLTADGSARDNQSHDEPDEDAGDFQGDTAFQAPVTAFNDNLGPVRARLGIPATPVVNTSPEARSYNFGSPQATLDKHYVSIGTTSLAFPSLTQYDKYLAFFFADINPCHSCVNEADFRTRAESLVTTRKVAREEVWFLALNYIIFACADILQDVEALNETRKLPGWEWFLIAESLVGKRKIGGRGDASLIQYLIYEAFYLVHADKPNAAYNSIGLACRRCFQFGLHQQSIDASISDGFTRHMRQRLLWTVYFVDRRISLSCGRPYGIRDSDINMELPAFINDAALRPNLPLPEVDPYESAIPYLHSTIAFSKLAGEVWDRLFAAGVSQFDPEVIVVLDAKIKHWVDVAFPRLPLMPLDGRSTRRHHRQQTLIITRFNHLRLLLRRRTMVSLEYDALTGQLSGDLASGIVDQIGLHREEIAEPSSFRFHMAVSLGGAVLVLATLLVRDITQIGLQGERTRYVAAFNDGVAMLEQLSMFLTSARRIADDLKPIIQVATSINHVPTSAGHMSMVPVDLDGLFPQGVMDFAQQTNWFDEPFLGTSAGEPVNAAMHDSVAPEAWEIDFSYATTGYGATWI</sequence>
<dbReference type="AlphaFoldDB" id="A0A0N0NNP5"/>
<dbReference type="RefSeq" id="XP_018001751.1">
    <property type="nucleotide sequence ID" value="XM_018145594.1"/>
</dbReference>
<protein>
    <submittedName>
        <fullName evidence="4">Putative transcriptional regulatory protein</fullName>
    </submittedName>
</protein>
<gene>
    <name evidence="4" type="ORF">AB675_5388</name>
</gene>
<feature type="domain" description="Xylanolytic transcriptional activator regulatory" evidence="3">
    <location>
        <begin position="236"/>
        <end position="310"/>
    </location>
</feature>
<dbReference type="GeneID" id="28737474"/>
<dbReference type="Proteomes" id="UP000038010">
    <property type="component" value="Unassembled WGS sequence"/>
</dbReference>
<dbReference type="PANTHER" id="PTHR46910">
    <property type="entry name" value="TRANSCRIPTION FACTOR PDR1"/>
    <property type="match status" value="1"/>
</dbReference>
<dbReference type="PANTHER" id="PTHR46910:SF13">
    <property type="entry name" value="SPECIFIC TRANSCRIPTION FACTOR, PUTATIVE (AFU_ORTHOLOGUE AFUA_4G06190)-RELATED"/>
    <property type="match status" value="1"/>
</dbReference>
<reference evidence="4 5" key="1">
    <citation type="submission" date="2015-06" db="EMBL/GenBank/DDBJ databases">
        <title>Draft genome of the ant-associated black yeast Phialophora attae CBS 131958.</title>
        <authorList>
            <person name="Moreno L.F."/>
            <person name="Stielow B.J."/>
            <person name="de Hoog S."/>
            <person name="Vicente V.A."/>
            <person name="Weiss V.A."/>
            <person name="de Vries M."/>
            <person name="Cruz L.M."/>
            <person name="Souza E.M."/>
        </authorList>
    </citation>
    <scope>NUCLEOTIDE SEQUENCE [LARGE SCALE GENOMIC DNA]</scope>
    <source>
        <strain evidence="4 5">CBS 131958</strain>
    </source>
</reference>
<dbReference type="GO" id="GO:0008270">
    <property type="term" value="F:zinc ion binding"/>
    <property type="evidence" value="ECO:0007669"/>
    <property type="project" value="InterPro"/>
</dbReference>
<name>A0A0N0NNP5_9EURO</name>
<dbReference type="STRING" id="1664694.A0A0N0NNP5"/>
<evidence type="ECO:0000259" key="3">
    <source>
        <dbReference type="SMART" id="SM00906"/>
    </source>
</evidence>
<evidence type="ECO:0000256" key="2">
    <source>
        <dbReference type="SAM" id="MobiDB-lite"/>
    </source>
</evidence>
<dbReference type="SMART" id="SM00906">
    <property type="entry name" value="Fungal_trans"/>
    <property type="match status" value="1"/>
</dbReference>
<dbReference type="GO" id="GO:0003700">
    <property type="term" value="F:DNA-binding transcription factor activity"/>
    <property type="evidence" value="ECO:0007669"/>
    <property type="project" value="InterPro"/>
</dbReference>
<keyword evidence="5" id="KW-1185">Reference proteome</keyword>
<keyword evidence="1" id="KW-0539">Nucleus</keyword>
<accession>A0A0N0NNP5</accession>
<proteinExistence type="predicted"/>
<evidence type="ECO:0000313" key="4">
    <source>
        <dbReference type="EMBL" id="KPI41788.1"/>
    </source>
</evidence>
<dbReference type="CDD" id="cd12148">
    <property type="entry name" value="fungal_TF_MHR"/>
    <property type="match status" value="1"/>
</dbReference>
<feature type="region of interest" description="Disordered" evidence="2">
    <location>
        <begin position="32"/>
        <end position="53"/>
    </location>
</feature>
<evidence type="ECO:0000313" key="5">
    <source>
        <dbReference type="Proteomes" id="UP000038010"/>
    </source>
</evidence>
<dbReference type="InterPro" id="IPR050987">
    <property type="entry name" value="AtrR-like"/>
</dbReference>
<dbReference type="InterPro" id="IPR007219">
    <property type="entry name" value="XnlR_reg_dom"/>
</dbReference>
<evidence type="ECO:0000256" key="1">
    <source>
        <dbReference type="ARBA" id="ARBA00023242"/>
    </source>
</evidence>